<evidence type="ECO:0000259" key="1">
    <source>
        <dbReference type="Pfam" id="PF23069"/>
    </source>
</evidence>
<organism evidence="2 3">
    <name type="scientific">Acanthocheilonema viteae</name>
    <name type="common">Filarial nematode worm</name>
    <name type="synonym">Dipetalonema viteae</name>
    <dbReference type="NCBI Taxonomy" id="6277"/>
    <lineage>
        <taxon>Eukaryota</taxon>
        <taxon>Metazoa</taxon>
        <taxon>Ecdysozoa</taxon>
        <taxon>Nematoda</taxon>
        <taxon>Chromadorea</taxon>
        <taxon>Rhabditida</taxon>
        <taxon>Spirurina</taxon>
        <taxon>Spiruromorpha</taxon>
        <taxon>Filarioidea</taxon>
        <taxon>Onchocercidae</taxon>
        <taxon>Acanthocheilonema</taxon>
    </lineage>
</organism>
<proteinExistence type="predicted"/>
<keyword evidence="3" id="KW-1185">Reference proteome</keyword>
<dbReference type="Pfam" id="PF23069">
    <property type="entry name" value="DUF7042"/>
    <property type="match status" value="1"/>
</dbReference>
<feature type="domain" description="DUF7042" evidence="1">
    <location>
        <begin position="96"/>
        <end position="140"/>
    </location>
</feature>
<accession>A0A498S903</accession>
<dbReference type="InterPro" id="IPR055470">
    <property type="entry name" value="DUF7042"/>
</dbReference>
<sequence length="165" mass="19066">MEDILDGCRLKWNTTYHMNGHSALLHFNETWIETLGYCVASSSNHQNYIFRFELRKERVITLNIKGECIKQYENSRDDIENICRPAFRGDASMKTPPFNFTYTTQDGSCTSRVSSLTACPEYGKYRFGYEACPELPNYESHGNRRVGMHSTLEFVRGGILRCSHN</sequence>
<dbReference type="AlphaFoldDB" id="A0A498S903"/>
<reference evidence="2 3" key="1">
    <citation type="submission" date="2018-08" db="EMBL/GenBank/DDBJ databases">
        <authorList>
            <person name="Laetsch R D."/>
            <person name="Stevens L."/>
            <person name="Kumar S."/>
            <person name="Blaxter L. M."/>
        </authorList>
    </citation>
    <scope>NUCLEOTIDE SEQUENCE [LARGE SCALE GENOMIC DNA]</scope>
</reference>
<evidence type="ECO:0000313" key="2">
    <source>
        <dbReference type="EMBL" id="VBB25671.1"/>
    </source>
</evidence>
<dbReference type="STRING" id="6277.A0A498S903"/>
<protein>
    <recommendedName>
        <fullName evidence="1">DUF7042 domain-containing protein</fullName>
    </recommendedName>
</protein>
<name>A0A498S903_ACAVI</name>
<dbReference type="Proteomes" id="UP000276991">
    <property type="component" value="Unassembled WGS sequence"/>
</dbReference>
<dbReference type="OrthoDB" id="9979716at2759"/>
<evidence type="ECO:0000313" key="3">
    <source>
        <dbReference type="Proteomes" id="UP000276991"/>
    </source>
</evidence>
<dbReference type="EMBL" id="UPTC01000031">
    <property type="protein sequence ID" value="VBB25671.1"/>
    <property type="molecule type" value="Genomic_DNA"/>
</dbReference>
<gene>
    <name evidence="2" type="ORF">NAV_LOCUS501</name>
</gene>